<dbReference type="SUPFAM" id="SSF52540">
    <property type="entry name" value="P-loop containing nucleoside triphosphate hydrolases"/>
    <property type="match status" value="1"/>
</dbReference>
<dbReference type="Proteomes" id="UP000264753">
    <property type="component" value="Unassembled WGS sequence"/>
</dbReference>
<sequence>ERIEIIRDLRLGVFDVLVGINLLREGLDIPECALVAILDADKEGFLRSKTSLVQTIGRAARNVDGRVLLYADKMTDSLEYAIDETNRRR</sequence>
<dbReference type="InterPro" id="IPR024759">
    <property type="entry name" value="UvrB_YAD/RRR_dom"/>
</dbReference>
<evidence type="ECO:0000259" key="1">
    <source>
        <dbReference type="PROSITE" id="PS51194"/>
    </source>
</evidence>
<organism evidence="2 3">
    <name type="scientific">Thalassospira lucentensis</name>
    <dbReference type="NCBI Taxonomy" id="168935"/>
    <lineage>
        <taxon>Bacteria</taxon>
        <taxon>Pseudomonadati</taxon>
        <taxon>Pseudomonadota</taxon>
        <taxon>Alphaproteobacteria</taxon>
        <taxon>Rhodospirillales</taxon>
        <taxon>Thalassospiraceae</taxon>
        <taxon>Thalassospira</taxon>
    </lineage>
</organism>
<dbReference type="Gene3D" id="3.40.50.300">
    <property type="entry name" value="P-loop containing nucleotide triphosphate hydrolases"/>
    <property type="match status" value="1"/>
</dbReference>
<dbReference type="InterPro" id="IPR004807">
    <property type="entry name" value="UvrB"/>
</dbReference>
<gene>
    <name evidence="2" type="ORF">DEF21_05605</name>
</gene>
<dbReference type="RefSeq" id="WP_276651966.1">
    <property type="nucleotide sequence ID" value="NZ_DOOG01000051.1"/>
</dbReference>
<evidence type="ECO:0000313" key="2">
    <source>
        <dbReference type="EMBL" id="HBU97368.1"/>
    </source>
</evidence>
<dbReference type="InterPro" id="IPR027417">
    <property type="entry name" value="P-loop_NTPase"/>
</dbReference>
<dbReference type="GO" id="GO:0006289">
    <property type="term" value="P:nucleotide-excision repair"/>
    <property type="evidence" value="ECO:0007669"/>
    <property type="project" value="InterPro"/>
</dbReference>
<name>A0A358HQ95_9PROT</name>
<proteinExistence type="predicted"/>
<reference evidence="2 3" key="1">
    <citation type="journal article" date="2018" name="Nat. Biotechnol.">
        <title>A standardized bacterial taxonomy based on genome phylogeny substantially revises the tree of life.</title>
        <authorList>
            <person name="Parks D.H."/>
            <person name="Chuvochina M."/>
            <person name="Waite D.W."/>
            <person name="Rinke C."/>
            <person name="Skarshewski A."/>
            <person name="Chaumeil P.A."/>
            <person name="Hugenholtz P."/>
        </authorList>
    </citation>
    <scope>NUCLEOTIDE SEQUENCE [LARGE SCALE GENOMIC DNA]</scope>
    <source>
        <strain evidence="2">UBA8707</strain>
    </source>
</reference>
<dbReference type="AlphaFoldDB" id="A0A358HQ95"/>
<dbReference type="Pfam" id="PF00271">
    <property type="entry name" value="Helicase_C"/>
    <property type="match status" value="1"/>
</dbReference>
<dbReference type="GO" id="GO:0003677">
    <property type="term" value="F:DNA binding"/>
    <property type="evidence" value="ECO:0007669"/>
    <property type="project" value="InterPro"/>
</dbReference>
<feature type="domain" description="Helicase C-terminal" evidence="1">
    <location>
        <begin position="1"/>
        <end position="89"/>
    </location>
</feature>
<dbReference type="GO" id="GO:0016887">
    <property type="term" value="F:ATP hydrolysis activity"/>
    <property type="evidence" value="ECO:0007669"/>
    <property type="project" value="InterPro"/>
</dbReference>
<feature type="non-terminal residue" evidence="2">
    <location>
        <position position="1"/>
    </location>
</feature>
<feature type="non-terminal residue" evidence="2">
    <location>
        <position position="89"/>
    </location>
</feature>
<dbReference type="InterPro" id="IPR001650">
    <property type="entry name" value="Helicase_C-like"/>
</dbReference>
<dbReference type="EMBL" id="DOOG01000051">
    <property type="protein sequence ID" value="HBU97368.1"/>
    <property type="molecule type" value="Genomic_DNA"/>
</dbReference>
<protein>
    <submittedName>
        <fullName evidence="2">Excinuclease ABC subunit UvrB</fullName>
    </submittedName>
</protein>
<comment type="caution">
    <text evidence="2">The sequence shown here is derived from an EMBL/GenBank/DDBJ whole genome shotgun (WGS) entry which is preliminary data.</text>
</comment>
<dbReference type="GO" id="GO:0009380">
    <property type="term" value="C:excinuclease repair complex"/>
    <property type="evidence" value="ECO:0007669"/>
    <property type="project" value="InterPro"/>
</dbReference>
<dbReference type="Pfam" id="PF12344">
    <property type="entry name" value="UvrB"/>
    <property type="match status" value="1"/>
</dbReference>
<accession>A0A358HQ95</accession>
<dbReference type="PANTHER" id="PTHR24029:SF0">
    <property type="entry name" value="UVRABC SYSTEM PROTEIN B"/>
    <property type="match status" value="1"/>
</dbReference>
<evidence type="ECO:0000313" key="3">
    <source>
        <dbReference type="Proteomes" id="UP000264753"/>
    </source>
</evidence>
<dbReference type="PANTHER" id="PTHR24029">
    <property type="entry name" value="UVRABC SYSTEM PROTEIN B"/>
    <property type="match status" value="1"/>
</dbReference>
<dbReference type="GO" id="GO:0005524">
    <property type="term" value="F:ATP binding"/>
    <property type="evidence" value="ECO:0007669"/>
    <property type="project" value="InterPro"/>
</dbReference>
<dbReference type="PROSITE" id="PS51194">
    <property type="entry name" value="HELICASE_CTER"/>
    <property type="match status" value="1"/>
</dbReference>